<gene>
    <name evidence="10" type="ORF">QUW28_09340</name>
</gene>
<name>A0ABT7VB07_9ACTN</name>
<feature type="domain" description="SpaA-like prealbumin fold" evidence="9">
    <location>
        <begin position="359"/>
        <end position="442"/>
    </location>
</feature>
<keyword evidence="5" id="KW-0472">Membrane</keyword>
<dbReference type="RefSeq" id="WP_289545905.1">
    <property type="nucleotide sequence ID" value="NZ_JAUDDZ010000017.1"/>
</dbReference>
<feature type="signal peptide" evidence="6">
    <location>
        <begin position="1"/>
        <end position="26"/>
    </location>
</feature>
<evidence type="ECO:0000313" key="11">
    <source>
        <dbReference type="Proteomes" id="UP001529421"/>
    </source>
</evidence>
<dbReference type="EMBL" id="JAUDDZ010000017">
    <property type="protein sequence ID" value="MDM8275691.1"/>
    <property type="molecule type" value="Genomic_DNA"/>
</dbReference>
<dbReference type="InterPro" id="IPR019931">
    <property type="entry name" value="LPXTG_anchor"/>
</dbReference>
<dbReference type="NCBIfam" id="TIGR04226">
    <property type="entry name" value="RrgB_K2N_iso_D2"/>
    <property type="match status" value="1"/>
</dbReference>
<reference evidence="10 11" key="2">
    <citation type="submission" date="2023-06" db="EMBL/GenBank/DDBJ databases">
        <authorList>
            <person name="Zeman M."/>
            <person name="Kubasova T."/>
            <person name="Jahodarova E."/>
            <person name="Nykrynova M."/>
            <person name="Rychlik I."/>
        </authorList>
    </citation>
    <scope>NUCLEOTIDE SEQUENCE [LARGE SCALE GENOMIC DNA]</scope>
    <source>
        <strain evidence="10 11">154_Feed</strain>
    </source>
</reference>
<organism evidence="10 11">
    <name type="scientific">Enorma phocaeensis</name>
    <dbReference type="NCBI Taxonomy" id="1871019"/>
    <lineage>
        <taxon>Bacteria</taxon>
        <taxon>Bacillati</taxon>
        <taxon>Actinomycetota</taxon>
        <taxon>Coriobacteriia</taxon>
        <taxon>Coriobacteriales</taxon>
        <taxon>Coriobacteriaceae</taxon>
        <taxon>Enorma</taxon>
    </lineage>
</organism>
<dbReference type="Pfam" id="PF17802">
    <property type="entry name" value="SpaA"/>
    <property type="match status" value="1"/>
</dbReference>
<proteinExistence type="predicted"/>
<keyword evidence="11" id="KW-1185">Reference proteome</keyword>
<evidence type="ECO:0000313" key="10">
    <source>
        <dbReference type="EMBL" id="MDM8275691.1"/>
    </source>
</evidence>
<evidence type="ECO:0000256" key="6">
    <source>
        <dbReference type="SAM" id="SignalP"/>
    </source>
</evidence>
<dbReference type="Pfam" id="PF16569">
    <property type="entry name" value="GramPos_pilinBB"/>
    <property type="match status" value="1"/>
</dbReference>
<dbReference type="InterPro" id="IPR026466">
    <property type="entry name" value="Fim_isopep_form_D2_dom"/>
</dbReference>
<feature type="chain" id="PRO_5046390934" evidence="6">
    <location>
        <begin position="27"/>
        <end position="522"/>
    </location>
</feature>
<dbReference type="Proteomes" id="UP001529421">
    <property type="component" value="Unassembled WGS sequence"/>
</dbReference>
<comment type="caution">
    <text evidence="10">The sequence shown here is derived from an EMBL/GenBank/DDBJ whole genome shotgun (WGS) entry which is preliminary data.</text>
</comment>
<keyword evidence="1" id="KW-0134">Cell wall</keyword>
<reference evidence="11" key="1">
    <citation type="submission" date="2023-06" db="EMBL/GenBank/DDBJ databases">
        <title>Identification and characterization of horizontal gene transfer across gut microbiota members of farm animals based on homology search.</title>
        <authorList>
            <person name="Zeman M."/>
            <person name="Kubasova T."/>
            <person name="Jahodarova E."/>
            <person name="Nykrynova M."/>
            <person name="Rychlik I."/>
        </authorList>
    </citation>
    <scope>NUCLEOTIDE SEQUENCE [LARGE SCALE GENOMIC DNA]</scope>
    <source>
        <strain evidence="11">154_Feed</strain>
    </source>
</reference>
<evidence type="ECO:0000259" key="9">
    <source>
        <dbReference type="Pfam" id="PF17802"/>
    </source>
</evidence>
<keyword evidence="5" id="KW-1133">Transmembrane helix</keyword>
<dbReference type="InterPro" id="IPR032334">
    <property type="entry name" value="GramPos_pilinBB"/>
</dbReference>
<evidence type="ECO:0000256" key="4">
    <source>
        <dbReference type="ARBA" id="ARBA00023088"/>
    </source>
</evidence>
<keyword evidence="2" id="KW-0964">Secreted</keyword>
<dbReference type="Gene3D" id="2.60.40.740">
    <property type="match status" value="1"/>
</dbReference>
<evidence type="ECO:0000259" key="8">
    <source>
        <dbReference type="Pfam" id="PF16569"/>
    </source>
</evidence>
<dbReference type="NCBIfam" id="TIGR01167">
    <property type="entry name" value="LPXTG_anchor"/>
    <property type="match status" value="1"/>
</dbReference>
<keyword evidence="5" id="KW-0812">Transmembrane</keyword>
<evidence type="ECO:0000259" key="7">
    <source>
        <dbReference type="Pfam" id="PF00746"/>
    </source>
</evidence>
<accession>A0ABT7VB07</accession>
<feature type="domain" description="Gram-positive pilin backbone subunit 2 Cna-B-like" evidence="8">
    <location>
        <begin position="217"/>
        <end position="337"/>
    </location>
</feature>
<feature type="transmembrane region" description="Helical" evidence="5">
    <location>
        <begin position="496"/>
        <end position="516"/>
    </location>
</feature>
<evidence type="ECO:0000256" key="3">
    <source>
        <dbReference type="ARBA" id="ARBA00022729"/>
    </source>
</evidence>
<keyword evidence="3 6" id="KW-0732">Signal</keyword>
<protein>
    <submittedName>
        <fullName evidence="10">Isopeptide-forming domain-containing fimbrial protein</fullName>
    </submittedName>
</protein>
<dbReference type="Gene3D" id="2.60.40.10">
    <property type="entry name" value="Immunoglobulins"/>
    <property type="match status" value="1"/>
</dbReference>
<dbReference type="InterPro" id="IPR041033">
    <property type="entry name" value="SpaA_PFL_dom_1"/>
</dbReference>
<dbReference type="Pfam" id="PF00746">
    <property type="entry name" value="Gram_pos_anchor"/>
    <property type="match status" value="1"/>
</dbReference>
<evidence type="ECO:0000256" key="2">
    <source>
        <dbReference type="ARBA" id="ARBA00022525"/>
    </source>
</evidence>
<keyword evidence="4" id="KW-0572">Peptidoglycan-anchor</keyword>
<evidence type="ECO:0000256" key="5">
    <source>
        <dbReference type="SAM" id="Phobius"/>
    </source>
</evidence>
<evidence type="ECO:0000256" key="1">
    <source>
        <dbReference type="ARBA" id="ARBA00022512"/>
    </source>
</evidence>
<dbReference type="InterPro" id="IPR013783">
    <property type="entry name" value="Ig-like_fold"/>
</dbReference>
<sequence>MRKTKSLLALLCAVVAAFVLAVPAFAEPTYYTITINGEHATEGHTYEAYQVFQGEYYYDETLEEAKLSNIQWGSGVDGVAVLNALVADKTNFGNEFTAEMSAADVAEVLDTYANDAKKLQAFADVVAAHKATVAGTSTEERPPYTISGLLAGYYLVQDKNSTVPEADAYTDYILQVLGNVTVDPKADIPTIKKQVKDIDDSAETAAGPWQDSADYDIGDDVPFLITATVADNYSRYDKYKFIIHDTASAGLTFNPASVVVKVDDTTINPGQYTVETEGLEDGCTFEIRFDDLKQLQGATVQNNSVITVEYTAELNANAVTASTGNDNKVKLEYSNNPNADGTGTTTEDTAVVFTYKTIINKIDDSEPGNPLEGAAFKLEKQLAAAGAEEEPAWILVKQFEAGEATSFEFTGLDDGVYRLSETVTPAGYNTMEDVVFTISATHDAESATPIVTALSGVDDTGTITFTPNVDDGTLTANVVNKSGATLPSTGGIGTTIFYAVGATLVIGAGVVLVSRYRANRMK</sequence>
<feature type="domain" description="Gram-positive cocci surface proteins LPxTG" evidence="7">
    <location>
        <begin position="479"/>
        <end position="515"/>
    </location>
</feature>